<feature type="compositionally biased region" description="Basic and acidic residues" evidence="6">
    <location>
        <begin position="613"/>
        <end position="626"/>
    </location>
</feature>
<dbReference type="InterPro" id="IPR020846">
    <property type="entry name" value="MFS_dom"/>
</dbReference>
<evidence type="ECO:0000256" key="2">
    <source>
        <dbReference type="ARBA" id="ARBA00022448"/>
    </source>
</evidence>
<feature type="region of interest" description="Disordered" evidence="6">
    <location>
        <begin position="662"/>
        <end position="718"/>
    </location>
</feature>
<feature type="region of interest" description="Disordered" evidence="6">
    <location>
        <begin position="531"/>
        <end position="641"/>
    </location>
</feature>
<feature type="transmembrane region" description="Helical" evidence="7">
    <location>
        <begin position="168"/>
        <end position="190"/>
    </location>
</feature>
<evidence type="ECO:0000256" key="5">
    <source>
        <dbReference type="ARBA" id="ARBA00023136"/>
    </source>
</evidence>
<dbReference type="FunFam" id="1.20.1250.20:FF:000018">
    <property type="entry name" value="MFS transporter permease"/>
    <property type="match status" value="1"/>
</dbReference>
<dbReference type="HOGENOM" id="CLU_384984_0_0_1"/>
<feature type="transmembrane region" description="Helical" evidence="7">
    <location>
        <begin position="202"/>
        <end position="222"/>
    </location>
</feature>
<dbReference type="GO" id="GO:0006396">
    <property type="term" value="P:RNA processing"/>
    <property type="evidence" value="ECO:0007669"/>
    <property type="project" value="InterPro"/>
</dbReference>
<evidence type="ECO:0000256" key="1">
    <source>
        <dbReference type="ARBA" id="ARBA00004141"/>
    </source>
</evidence>
<keyword evidence="10" id="KW-1185">Reference proteome</keyword>
<comment type="subcellular location">
    <subcellularLocation>
        <location evidence="1">Membrane</location>
        <topology evidence="1">Multi-pass membrane protein</topology>
    </subcellularLocation>
</comment>
<feature type="compositionally biased region" description="Basic and acidic residues" evidence="6">
    <location>
        <begin position="679"/>
        <end position="695"/>
    </location>
</feature>
<dbReference type="InterPro" id="IPR011701">
    <property type="entry name" value="MFS"/>
</dbReference>
<keyword evidence="4 7" id="KW-1133">Transmembrane helix</keyword>
<dbReference type="PROSITE" id="PS50850">
    <property type="entry name" value="MFS"/>
    <property type="match status" value="1"/>
</dbReference>
<dbReference type="Pfam" id="PF09429">
    <property type="entry name" value="Wbp11"/>
    <property type="match status" value="1"/>
</dbReference>
<keyword evidence="2" id="KW-0813">Transport</keyword>
<name>A0A0B4HHP3_METGA</name>
<dbReference type="Pfam" id="PF07690">
    <property type="entry name" value="MFS_1"/>
    <property type="match status" value="1"/>
</dbReference>
<evidence type="ECO:0000256" key="4">
    <source>
        <dbReference type="ARBA" id="ARBA00022989"/>
    </source>
</evidence>
<feature type="transmembrane region" description="Helical" evidence="7">
    <location>
        <begin position="337"/>
        <end position="355"/>
    </location>
</feature>
<evidence type="ECO:0000259" key="8">
    <source>
        <dbReference type="PROSITE" id="PS50850"/>
    </source>
</evidence>
<dbReference type="SUPFAM" id="SSF103473">
    <property type="entry name" value="MFS general substrate transporter"/>
    <property type="match status" value="1"/>
</dbReference>
<sequence length="718" mass="79980">MSPMPSLDVPGLEFVDISDKAMERRIVRKQDFRILPWVCVTYLLNYLDRVNLGNARTLNNDTPEDNIVVQLNLTGQRYNVAVALFFVPYVLMEFPSNILLKYFSPSRWIARIMVSWGIITICTAAVTTYGGLLAVRMVLGLAEAGFFPGMMMYLCFWYKPEERATRMAIFATSVSVAGAFGGVLATGISFLNKKAGLSGWQWLFILEGIPAVLVGIMVWFYLPDYPQTSSWLTPEERAFAVKRLGPYAPSMGDKHWDSDVAKKTLIDPWFWLFAAHYFLMTNSLNAFGYFAPTIVAALGYKGYEAQLLTVPPNVVAMVIVIGTCLHSDKTKERSRHILGALGFLATGYLLLAVVSQRGVRYFAICIIACTNAAVLPFVAYRTATVQGSTATALATGGMIAIANCGGISSPFLFPSSDFPMYSQGNWTIFAFLMAAALLTIYMWYKLGSHASYRTGERDDEGNMEVLDATPFDANDRKAEAQDRRNERLARKNPDRIQKQIDDLKAISAGGGKLSRHEEQLLEGLEKEVKGVRKARETLGDRAPSFHRGGRRDGDSGVLGKRRRNSAGSSTDEDVPEEVRRIPMPRDTPPPIPKEVLDQWYARRRARRNPNADAMREDMAKKEEAPKTEAPPVESQTVYEAKPVMRDLRQEAVSAFVPAAVQRKLNKGRGQGELTEPEEADRLEKEGNSKSTKEAAEAAEDTQQKSWTVTVEDTEDKDE</sequence>
<keyword evidence="3 7" id="KW-0812">Transmembrane</keyword>
<evidence type="ECO:0000313" key="9">
    <source>
        <dbReference type="EMBL" id="KID89416.1"/>
    </source>
</evidence>
<dbReference type="OrthoDB" id="2985014at2759"/>
<gene>
    <name evidence="9" type="ORF">MGU_03463</name>
</gene>
<feature type="transmembrane region" description="Helical" evidence="7">
    <location>
        <begin position="138"/>
        <end position="156"/>
    </location>
</feature>
<feature type="transmembrane region" description="Helical" evidence="7">
    <location>
        <begin position="80"/>
        <end position="100"/>
    </location>
</feature>
<dbReference type="PANTHER" id="PTHR43791">
    <property type="entry name" value="PERMEASE-RELATED"/>
    <property type="match status" value="1"/>
</dbReference>
<dbReference type="AlphaFoldDB" id="A0A0B4HHP3"/>
<accession>A0A0B4HHP3</accession>
<reference evidence="9 10" key="1">
    <citation type="journal article" date="2014" name="Proc. Natl. Acad. Sci. U.S.A.">
        <title>Trajectory and genomic determinants of fungal-pathogen speciation and host adaptation.</title>
        <authorList>
            <person name="Hu X."/>
            <person name="Xiao G."/>
            <person name="Zheng P."/>
            <person name="Shang Y."/>
            <person name="Su Y."/>
            <person name="Zhang X."/>
            <person name="Liu X."/>
            <person name="Zhan S."/>
            <person name="St Leger R.J."/>
            <person name="Wang C."/>
        </authorList>
    </citation>
    <scope>NUCLEOTIDE SEQUENCE [LARGE SCALE GENOMIC DNA]</scope>
    <source>
        <strain evidence="9 10">ARSEF 977</strain>
    </source>
</reference>
<evidence type="ECO:0000313" key="10">
    <source>
        <dbReference type="Proteomes" id="UP000031192"/>
    </source>
</evidence>
<organism evidence="9 10">
    <name type="scientific">Metarhizium guizhouense (strain ARSEF 977)</name>
    <dbReference type="NCBI Taxonomy" id="1276136"/>
    <lineage>
        <taxon>Eukaryota</taxon>
        <taxon>Fungi</taxon>
        <taxon>Dikarya</taxon>
        <taxon>Ascomycota</taxon>
        <taxon>Pezizomycotina</taxon>
        <taxon>Sordariomycetes</taxon>
        <taxon>Hypocreomycetidae</taxon>
        <taxon>Hypocreales</taxon>
        <taxon>Clavicipitaceae</taxon>
        <taxon>Metarhizium</taxon>
    </lineage>
</organism>
<feature type="transmembrane region" description="Helical" evidence="7">
    <location>
        <begin position="303"/>
        <end position="325"/>
    </location>
</feature>
<protein>
    <submittedName>
        <fullName evidence="9">MFS transporter</fullName>
    </submittedName>
</protein>
<evidence type="ECO:0000256" key="3">
    <source>
        <dbReference type="ARBA" id="ARBA00022692"/>
    </source>
</evidence>
<dbReference type="Gene3D" id="1.20.1250.20">
    <property type="entry name" value="MFS general substrate transporter like domains"/>
    <property type="match status" value="2"/>
</dbReference>
<dbReference type="InterPro" id="IPR019007">
    <property type="entry name" value="Wbp11/ELF5/Saf1_N"/>
</dbReference>
<feature type="transmembrane region" description="Helical" evidence="7">
    <location>
        <begin position="269"/>
        <end position="291"/>
    </location>
</feature>
<feature type="compositionally biased region" description="Basic and acidic residues" evidence="6">
    <location>
        <begin position="473"/>
        <end position="496"/>
    </location>
</feature>
<evidence type="ECO:0000256" key="6">
    <source>
        <dbReference type="SAM" id="MobiDB-lite"/>
    </source>
</evidence>
<dbReference type="GO" id="GO:0022857">
    <property type="term" value="F:transmembrane transporter activity"/>
    <property type="evidence" value="ECO:0007669"/>
    <property type="project" value="InterPro"/>
</dbReference>
<feature type="transmembrane region" description="Helical" evidence="7">
    <location>
        <begin position="392"/>
        <end position="413"/>
    </location>
</feature>
<feature type="region of interest" description="Disordered" evidence="6">
    <location>
        <begin position="472"/>
        <end position="496"/>
    </location>
</feature>
<keyword evidence="5 7" id="KW-0472">Membrane</keyword>
<dbReference type="InterPro" id="IPR036259">
    <property type="entry name" value="MFS_trans_sf"/>
</dbReference>
<feature type="transmembrane region" description="Helical" evidence="7">
    <location>
        <begin position="425"/>
        <end position="444"/>
    </location>
</feature>
<dbReference type="EMBL" id="AZNH01000008">
    <property type="protein sequence ID" value="KID89416.1"/>
    <property type="molecule type" value="Genomic_DNA"/>
</dbReference>
<evidence type="ECO:0000256" key="7">
    <source>
        <dbReference type="SAM" id="Phobius"/>
    </source>
</evidence>
<proteinExistence type="predicted"/>
<feature type="transmembrane region" description="Helical" evidence="7">
    <location>
        <begin position="361"/>
        <end position="380"/>
    </location>
</feature>
<comment type="caution">
    <text evidence="9">The sequence shown here is derived from an EMBL/GenBank/DDBJ whole genome shotgun (WGS) entry which is preliminary data.</text>
</comment>
<dbReference type="Proteomes" id="UP000031192">
    <property type="component" value="Unassembled WGS sequence"/>
</dbReference>
<dbReference type="PANTHER" id="PTHR43791:SF49">
    <property type="entry name" value="TRANSPORTER, PUTATIVE (AFU_ORTHOLOGUE AFUA_4G04250)-RELATED"/>
    <property type="match status" value="1"/>
</dbReference>
<feature type="domain" description="Major facilitator superfamily (MFS) profile" evidence="8">
    <location>
        <begin position="34"/>
        <end position="448"/>
    </location>
</feature>
<dbReference type="GO" id="GO:0016020">
    <property type="term" value="C:membrane"/>
    <property type="evidence" value="ECO:0007669"/>
    <property type="project" value="UniProtKB-SubCell"/>
</dbReference>
<feature type="transmembrane region" description="Helical" evidence="7">
    <location>
        <begin position="112"/>
        <end position="132"/>
    </location>
</feature>